<dbReference type="VEuPathDB" id="FungiDB:MCYG_04701"/>
<dbReference type="SUPFAM" id="SSF52317">
    <property type="entry name" value="Class I glutamine amidotransferase-like"/>
    <property type="match status" value="1"/>
</dbReference>
<organism evidence="2 3">
    <name type="scientific">Arthroderma otae (strain ATCC MYA-4605 / CBS 113480)</name>
    <name type="common">Microsporum canis</name>
    <dbReference type="NCBI Taxonomy" id="554155"/>
    <lineage>
        <taxon>Eukaryota</taxon>
        <taxon>Fungi</taxon>
        <taxon>Dikarya</taxon>
        <taxon>Ascomycota</taxon>
        <taxon>Pezizomycotina</taxon>
        <taxon>Eurotiomycetes</taxon>
        <taxon>Eurotiomycetidae</taxon>
        <taxon>Onygenales</taxon>
        <taxon>Arthrodermataceae</taxon>
        <taxon>Microsporum</taxon>
    </lineage>
</organism>
<dbReference type="RefSeq" id="XP_002846964.1">
    <property type="nucleotide sequence ID" value="XM_002846918.1"/>
</dbReference>
<feature type="domain" description="Biotin-protein ligase N-terminal" evidence="1">
    <location>
        <begin position="11"/>
        <end position="105"/>
    </location>
</feature>
<dbReference type="InterPro" id="IPR029062">
    <property type="entry name" value="Class_I_gatase-like"/>
</dbReference>
<dbReference type="OMA" id="KRWLYFQ"/>
<dbReference type="PIRSF" id="PIRSF016642">
    <property type="entry name" value="UCP016642"/>
    <property type="match status" value="1"/>
</dbReference>
<gene>
    <name evidence="2" type="ORF">MCYG_04701</name>
</gene>
<dbReference type="OrthoDB" id="10250105at2759"/>
<sequence>MTERNNRPKALVYRGPAACDECPEAVKRLLENSPSAFEVEFCGPYETIKLNKESLENIDLYAQPGGGDLAPAWKLMKEYESVIRDFVANGGRYAGFCLGAYLAGNGPGFGILPENCDTDAEIEQFGAQVKDESDTVIQLDWNFQAGERKGEQDKGRWMYFQEGANIDIAKGSPAVIVATYSSNGDIAASVTPFQKGWVGLIGPHPEADEDWYDEFNITNPDGIKFDLGYDFVEAIMSQESRA</sequence>
<protein>
    <recommendedName>
        <fullName evidence="1">Biotin-protein ligase N-terminal domain-containing protein</fullName>
    </recommendedName>
</protein>
<dbReference type="AlphaFoldDB" id="C5FP29"/>
<evidence type="ECO:0000313" key="2">
    <source>
        <dbReference type="EMBL" id="EEQ31882.1"/>
    </source>
</evidence>
<dbReference type="GeneID" id="9230080"/>
<dbReference type="EMBL" id="DS995704">
    <property type="protein sequence ID" value="EEQ31882.1"/>
    <property type="molecule type" value="Genomic_DNA"/>
</dbReference>
<name>C5FP29_ARTOC</name>
<proteinExistence type="predicted"/>
<accession>C5FP29</accession>
<dbReference type="Pfam" id="PF09825">
    <property type="entry name" value="BPL_N"/>
    <property type="match status" value="1"/>
</dbReference>
<dbReference type="CDD" id="cd03144">
    <property type="entry name" value="GATase1_ScBLP_like"/>
    <property type="match status" value="1"/>
</dbReference>
<keyword evidence="3" id="KW-1185">Reference proteome</keyword>
<dbReference type="HOGENOM" id="CLU_057558_1_0_1"/>
<dbReference type="InterPro" id="IPR019197">
    <property type="entry name" value="Biotin-prot_ligase_N"/>
</dbReference>
<evidence type="ECO:0000259" key="1">
    <source>
        <dbReference type="Pfam" id="PF09825"/>
    </source>
</evidence>
<dbReference type="Gene3D" id="3.40.50.880">
    <property type="match status" value="1"/>
</dbReference>
<dbReference type="InterPro" id="IPR015834">
    <property type="entry name" value="UCP016642"/>
</dbReference>
<dbReference type="STRING" id="554155.C5FP29"/>
<reference evidence="3" key="1">
    <citation type="journal article" date="2012" name="MBio">
        <title>Comparative genome analysis of Trichophyton rubrum and related dermatophytes reveals candidate genes involved in infection.</title>
        <authorList>
            <person name="Martinez D.A."/>
            <person name="Oliver B.G."/>
            <person name="Graeser Y."/>
            <person name="Goldberg J.M."/>
            <person name="Li W."/>
            <person name="Martinez-Rossi N.M."/>
            <person name="Monod M."/>
            <person name="Shelest E."/>
            <person name="Barton R.C."/>
            <person name="Birch E."/>
            <person name="Brakhage A.A."/>
            <person name="Chen Z."/>
            <person name="Gurr S.J."/>
            <person name="Heiman D."/>
            <person name="Heitman J."/>
            <person name="Kosti I."/>
            <person name="Rossi A."/>
            <person name="Saif S."/>
            <person name="Samalova M."/>
            <person name="Saunders C.W."/>
            <person name="Shea T."/>
            <person name="Summerbell R.C."/>
            <person name="Xu J."/>
            <person name="Young S."/>
            <person name="Zeng Q."/>
            <person name="Birren B.W."/>
            <person name="Cuomo C.A."/>
            <person name="White T.C."/>
        </authorList>
    </citation>
    <scope>NUCLEOTIDE SEQUENCE [LARGE SCALE GENOMIC DNA]</scope>
    <source>
        <strain evidence="3">ATCC MYA-4605 / CBS 113480</strain>
    </source>
</reference>
<dbReference type="Proteomes" id="UP000002035">
    <property type="component" value="Unassembled WGS sequence"/>
</dbReference>
<dbReference type="eggNOG" id="ENOG502SI15">
    <property type="taxonomic scope" value="Eukaryota"/>
</dbReference>
<evidence type="ECO:0000313" key="3">
    <source>
        <dbReference type="Proteomes" id="UP000002035"/>
    </source>
</evidence>